<protein>
    <submittedName>
        <fullName evidence="1">Uncharacterized protein</fullName>
    </submittedName>
</protein>
<reference evidence="1 2" key="1">
    <citation type="journal article" date="2018" name="Nat. Ecol. Evol.">
        <title>Pezizomycetes genomes reveal the molecular basis of ectomycorrhizal truffle lifestyle.</title>
        <authorList>
            <person name="Murat C."/>
            <person name="Payen T."/>
            <person name="Noel B."/>
            <person name="Kuo A."/>
            <person name="Morin E."/>
            <person name="Chen J."/>
            <person name="Kohler A."/>
            <person name="Krizsan K."/>
            <person name="Balestrini R."/>
            <person name="Da Silva C."/>
            <person name="Montanini B."/>
            <person name="Hainaut M."/>
            <person name="Levati E."/>
            <person name="Barry K.W."/>
            <person name="Belfiori B."/>
            <person name="Cichocki N."/>
            <person name="Clum A."/>
            <person name="Dockter R.B."/>
            <person name="Fauchery L."/>
            <person name="Guy J."/>
            <person name="Iotti M."/>
            <person name="Le Tacon F."/>
            <person name="Lindquist E.A."/>
            <person name="Lipzen A."/>
            <person name="Malagnac F."/>
            <person name="Mello A."/>
            <person name="Molinier V."/>
            <person name="Miyauchi S."/>
            <person name="Poulain J."/>
            <person name="Riccioni C."/>
            <person name="Rubini A."/>
            <person name="Sitrit Y."/>
            <person name="Splivallo R."/>
            <person name="Traeger S."/>
            <person name="Wang M."/>
            <person name="Zifcakova L."/>
            <person name="Wipf D."/>
            <person name="Zambonelli A."/>
            <person name="Paolocci F."/>
            <person name="Nowrousian M."/>
            <person name="Ottonello S."/>
            <person name="Baldrian P."/>
            <person name="Spatafora J.W."/>
            <person name="Henrissat B."/>
            <person name="Nagy L.G."/>
            <person name="Aury J.M."/>
            <person name="Wincker P."/>
            <person name="Grigoriev I.V."/>
            <person name="Bonfante P."/>
            <person name="Martin F.M."/>
        </authorList>
    </citation>
    <scope>NUCLEOTIDE SEQUENCE [LARGE SCALE GENOMIC DNA]</scope>
    <source>
        <strain evidence="1 2">RN42</strain>
    </source>
</reference>
<evidence type="ECO:0000313" key="2">
    <source>
        <dbReference type="Proteomes" id="UP000275078"/>
    </source>
</evidence>
<gene>
    <name evidence="1" type="ORF">BJ508DRAFT_314718</name>
</gene>
<name>A0A3N4HE03_ASCIM</name>
<organism evidence="1 2">
    <name type="scientific">Ascobolus immersus RN42</name>
    <dbReference type="NCBI Taxonomy" id="1160509"/>
    <lineage>
        <taxon>Eukaryota</taxon>
        <taxon>Fungi</taxon>
        <taxon>Dikarya</taxon>
        <taxon>Ascomycota</taxon>
        <taxon>Pezizomycotina</taxon>
        <taxon>Pezizomycetes</taxon>
        <taxon>Pezizales</taxon>
        <taxon>Ascobolaceae</taxon>
        <taxon>Ascobolus</taxon>
    </lineage>
</organism>
<sequence>MWTGDEDHEWYYCLFLVFGSAGAVDAEKLHRGWVWNSEIMGKGGVGLDYLVLMDDGGGVGYWSLSFGEARPCSSLSRDRQGVCMQTSTGWAWEQACYSAFSPGGRIKSRKIWHWQKLIARMDDLGEEGNALMIFSRQQYGVSNVNLQLWDGSSETPWHVYWPFGEMRRGDYLRIRSMESWGCRERSALAVPKNGTKDRANGKEKERRQVALELPSGALLKVLCEGVSIGLHSDCNIEFIMPSGENATSVPS</sequence>
<keyword evidence="2" id="KW-1185">Reference proteome</keyword>
<accession>A0A3N4HE03</accession>
<dbReference type="EMBL" id="ML119860">
    <property type="protein sequence ID" value="RPA72482.1"/>
    <property type="molecule type" value="Genomic_DNA"/>
</dbReference>
<evidence type="ECO:0000313" key="1">
    <source>
        <dbReference type="EMBL" id="RPA72482.1"/>
    </source>
</evidence>
<dbReference type="Proteomes" id="UP000275078">
    <property type="component" value="Unassembled WGS sequence"/>
</dbReference>
<dbReference type="AlphaFoldDB" id="A0A3N4HE03"/>
<proteinExistence type="predicted"/>